<dbReference type="EMBL" id="BAAAHG010000030">
    <property type="protein sequence ID" value="GAA0918664.1"/>
    <property type="molecule type" value="Genomic_DNA"/>
</dbReference>
<reference evidence="2" key="1">
    <citation type="journal article" date="2019" name="Int. J. Syst. Evol. Microbiol.">
        <title>The Global Catalogue of Microorganisms (GCM) 10K type strain sequencing project: providing services to taxonomists for standard genome sequencing and annotation.</title>
        <authorList>
            <consortium name="The Broad Institute Genomics Platform"/>
            <consortium name="The Broad Institute Genome Sequencing Center for Infectious Disease"/>
            <person name="Wu L."/>
            <person name="Ma J."/>
        </authorList>
    </citation>
    <scope>NUCLEOTIDE SEQUENCE [LARGE SCALE GENOMIC DNA]</scope>
    <source>
        <strain evidence="2">JCM 10673</strain>
    </source>
</reference>
<comment type="caution">
    <text evidence="1">The sequence shown here is derived from an EMBL/GenBank/DDBJ whole genome shotgun (WGS) entry which is preliminary data.</text>
</comment>
<evidence type="ECO:0000313" key="2">
    <source>
        <dbReference type="Proteomes" id="UP001501005"/>
    </source>
</evidence>
<protein>
    <submittedName>
        <fullName evidence="1">Uncharacterized protein</fullName>
    </submittedName>
</protein>
<dbReference type="Proteomes" id="UP001501005">
    <property type="component" value="Unassembled WGS sequence"/>
</dbReference>
<evidence type="ECO:0000313" key="1">
    <source>
        <dbReference type="EMBL" id="GAA0918664.1"/>
    </source>
</evidence>
<dbReference type="RefSeq" id="WP_344050981.1">
    <property type="nucleotide sequence ID" value="NZ_BAAAHG010000030.1"/>
</dbReference>
<keyword evidence="2" id="KW-1185">Reference proteome</keyword>
<accession>A0ABP3ZDB7</accession>
<sequence>MSDLFAVDLALDLSPTVPAAVLDVLRRHLGLDTESGESDMGDEMSDFVPLLSCRGPAKRIGGVLTGELVQGDSHWSLTARQEIHAELLPDLEELVEMLARNARTEGVIGQVRFYEDDIPELLISRSGKMVRMPLRAAEAADS</sequence>
<gene>
    <name evidence="1" type="ORF">GCM10009549_36420</name>
</gene>
<organism evidence="1 2">
    <name type="scientific">Streptomyces thermoalcalitolerans</name>
    <dbReference type="NCBI Taxonomy" id="65605"/>
    <lineage>
        <taxon>Bacteria</taxon>
        <taxon>Bacillati</taxon>
        <taxon>Actinomycetota</taxon>
        <taxon>Actinomycetes</taxon>
        <taxon>Kitasatosporales</taxon>
        <taxon>Streptomycetaceae</taxon>
        <taxon>Streptomyces</taxon>
    </lineage>
</organism>
<name>A0ABP3ZDB7_9ACTN</name>
<proteinExistence type="predicted"/>